<evidence type="ECO:0000313" key="6">
    <source>
        <dbReference type="Proteomes" id="UP000667650"/>
    </source>
</evidence>
<dbReference type="CDD" id="cd01065">
    <property type="entry name" value="NAD_bind_Shikimate_DH"/>
    <property type="match status" value="1"/>
</dbReference>
<dbReference type="GO" id="GO:0005829">
    <property type="term" value="C:cytosol"/>
    <property type="evidence" value="ECO:0007669"/>
    <property type="project" value="TreeGrafter"/>
</dbReference>
<dbReference type="SUPFAM" id="SSF53223">
    <property type="entry name" value="Aminoacid dehydrogenase-like, N-terminal domain"/>
    <property type="match status" value="1"/>
</dbReference>
<dbReference type="Pfam" id="PF08501">
    <property type="entry name" value="Shikimate_dh_N"/>
    <property type="match status" value="1"/>
</dbReference>
<dbReference type="RefSeq" id="WP_166521851.1">
    <property type="nucleotide sequence ID" value="NZ_JAAABI010000001.1"/>
</dbReference>
<evidence type="ECO:0000313" key="5">
    <source>
        <dbReference type="EMBL" id="NAY90435.1"/>
    </source>
</evidence>
<feature type="domain" description="Shikimate dehydrogenase substrate binding N-terminal" evidence="4">
    <location>
        <begin position="13"/>
        <end position="94"/>
    </location>
</feature>
<dbReference type="PANTHER" id="PTHR21089">
    <property type="entry name" value="SHIKIMATE DEHYDROGENASE"/>
    <property type="match status" value="1"/>
</dbReference>
<evidence type="ECO:0000256" key="2">
    <source>
        <dbReference type="ARBA" id="ARBA00023002"/>
    </source>
</evidence>
<dbReference type="EMBL" id="JAAABI010000001">
    <property type="protein sequence ID" value="NAY90435.1"/>
    <property type="molecule type" value="Genomic_DNA"/>
</dbReference>
<evidence type="ECO:0000256" key="3">
    <source>
        <dbReference type="ARBA" id="ARBA00023141"/>
    </source>
</evidence>
<keyword evidence="3" id="KW-0057">Aromatic amino acid biosynthesis</keyword>
<organism evidence="5 6">
    <name type="scientific">Flagellimonas ochracea</name>
    <dbReference type="NCBI Taxonomy" id="2696472"/>
    <lineage>
        <taxon>Bacteria</taxon>
        <taxon>Pseudomonadati</taxon>
        <taxon>Bacteroidota</taxon>
        <taxon>Flavobacteriia</taxon>
        <taxon>Flavobacteriales</taxon>
        <taxon>Flavobacteriaceae</taxon>
        <taxon>Flagellimonas</taxon>
    </lineage>
</organism>
<dbReference type="InterPro" id="IPR046346">
    <property type="entry name" value="Aminoacid_DH-like_N_sf"/>
</dbReference>
<dbReference type="SUPFAM" id="SSF51735">
    <property type="entry name" value="NAD(P)-binding Rossmann-fold domains"/>
    <property type="match status" value="1"/>
</dbReference>
<dbReference type="GO" id="GO:0019632">
    <property type="term" value="P:shikimate metabolic process"/>
    <property type="evidence" value="ECO:0007669"/>
    <property type="project" value="TreeGrafter"/>
</dbReference>
<dbReference type="InterPro" id="IPR036291">
    <property type="entry name" value="NAD(P)-bd_dom_sf"/>
</dbReference>
<dbReference type="Proteomes" id="UP000667650">
    <property type="component" value="Unassembled WGS sequence"/>
</dbReference>
<dbReference type="EC" id="1.1.1.25" evidence="5"/>
<comment type="pathway">
    <text evidence="1">Metabolic intermediate biosynthesis; chorismate biosynthesis; chorismate from D-erythrose 4-phosphate and phosphoenolpyruvate: step 4/7.</text>
</comment>
<evidence type="ECO:0000259" key="4">
    <source>
        <dbReference type="Pfam" id="PF08501"/>
    </source>
</evidence>
<dbReference type="GO" id="GO:0009073">
    <property type="term" value="P:aromatic amino acid family biosynthetic process"/>
    <property type="evidence" value="ECO:0007669"/>
    <property type="project" value="UniProtKB-KW"/>
</dbReference>
<dbReference type="GO" id="GO:0050661">
    <property type="term" value="F:NADP binding"/>
    <property type="evidence" value="ECO:0007669"/>
    <property type="project" value="TreeGrafter"/>
</dbReference>
<proteinExistence type="predicted"/>
<name>A0A964T8Y7_9FLAO</name>
<dbReference type="PANTHER" id="PTHR21089:SF1">
    <property type="entry name" value="BIFUNCTIONAL 3-DEHYDROQUINATE DEHYDRATASE_SHIKIMATE DEHYDROGENASE, CHLOROPLASTIC"/>
    <property type="match status" value="1"/>
</dbReference>
<accession>A0A964T8Y7</accession>
<protein>
    <submittedName>
        <fullName evidence="5">Shikimate dehydrogenase</fullName>
        <ecNumber evidence="5">1.1.1.25</ecNumber>
    </submittedName>
</protein>
<evidence type="ECO:0000256" key="1">
    <source>
        <dbReference type="ARBA" id="ARBA00004871"/>
    </source>
</evidence>
<keyword evidence="3" id="KW-0028">Amino-acid biosynthesis</keyword>
<dbReference type="Gene3D" id="3.40.50.720">
    <property type="entry name" value="NAD(P)-binding Rossmann-like Domain"/>
    <property type="match status" value="1"/>
</dbReference>
<sequence>MEKKERKENRYGLLGKNIGYSFSQGYFTKKFKDLGLADHSYQNFDIETISKVEDILQQQGIKGLNVTIPYKQEIIPYLDRLDPIAQKIGAVNTIKIAPKGLIGYNTDAHGFKTALLPFLKAQHVKALVLGTGGASKAICFVLDELDIKHTYVSRSKKKNQLLYDELDESVMQTHTLIINCTPVGTYPNIEDRPPIPYQYVGEKHLLFDLIYNPEKTRFLTLGEQKGAAICNGKTMLVGQAEKAWEIWNTPD</sequence>
<dbReference type="InterPro" id="IPR022893">
    <property type="entry name" value="Shikimate_DH_fam"/>
</dbReference>
<keyword evidence="2 5" id="KW-0560">Oxidoreductase</keyword>
<dbReference type="InterPro" id="IPR013708">
    <property type="entry name" value="Shikimate_DH-bd_N"/>
</dbReference>
<comment type="caution">
    <text evidence="5">The sequence shown here is derived from an EMBL/GenBank/DDBJ whole genome shotgun (WGS) entry which is preliminary data.</text>
</comment>
<dbReference type="Gene3D" id="3.40.50.10860">
    <property type="entry name" value="Leucine Dehydrogenase, chain A, domain 1"/>
    <property type="match status" value="1"/>
</dbReference>
<dbReference type="GO" id="GO:0009423">
    <property type="term" value="P:chorismate biosynthetic process"/>
    <property type="evidence" value="ECO:0007669"/>
    <property type="project" value="TreeGrafter"/>
</dbReference>
<dbReference type="GO" id="GO:0004764">
    <property type="term" value="F:shikimate 3-dehydrogenase (NADP+) activity"/>
    <property type="evidence" value="ECO:0007669"/>
    <property type="project" value="UniProtKB-EC"/>
</dbReference>
<gene>
    <name evidence="5" type="primary">aroE</name>
    <name evidence="5" type="ORF">GTQ34_00755</name>
</gene>
<reference evidence="5" key="1">
    <citation type="submission" date="2020-01" db="EMBL/GenBank/DDBJ databases">
        <title>Muricauda ochracea sp. nov., isolated from a tidal flat of Garorim bay in Korea.</title>
        <authorList>
            <person name="Kim D."/>
            <person name="Yoo Y."/>
            <person name="Kim J.-J."/>
        </authorList>
    </citation>
    <scope>NUCLEOTIDE SEQUENCE</scope>
    <source>
        <strain evidence="5">JGD-17</strain>
    </source>
</reference>
<dbReference type="AlphaFoldDB" id="A0A964T8Y7"/>
<keyword evidence="6" id="KW-1185">Reference proteome</keyword>